<feature type="region of interest" description="Disordered" evidence="1">
    <location>
        <begin position="270"/>
        <end position="303"/>
    </location>
</feature>
<evidence type="ECO:0000313" key="3">
    <source>
        <dbReference type="EMBL" id="SCL61719.1"/>
    </source>
</evidence>
<dbReference type="Proteomes" id="UP000199696">
    <property type="component" value="Unassembled WGS sequence"/>
</dbReference>
<keyword evidence="2" id="KW-0472">Membrane</keyword>
<protein>
    <recommendedName>
        <fullName evidence="5">DUF2567 domain-containing protein</fullName>
    </recommendedName>
</protein>
<feature type="transmembrane region" description="Helical" evidence="2">
    <location>
        <begin position="240"/>
        <end position="260"/>
    </location>
</feature>
<dbReference type="EMBL" id="FMHY01000002">
    <property type="protein sequence ID" value="SCL61719.1"/>
    <property type="molecule type" value="Genomic_DNA"/>
</dbReference>
<feature type="transmembrane region" description="Helical" evidence="2">
    <location>
        <begin position="150"/>
        <end position="170"/>
    </location>
</feature>
<reference evidence="4" key="1">
    <citation type="submission" date="2016-06" db="EMBL/GenBank/DDBJ databases">
        <authorList>
            <person name="Varghese N."/>
            <person name="Submissions Spin"/>
        </authorList>
    </citation>
    <scope>NUCLEOTIDE SEQUENCE [LARGE SCALE GENOMIC DNA]</scope>
    <source>
        <strain evidence="4">DSM 44814</strain>
    </source>
</reference>
<dbReference type="RefSeq" id="WP_341845346.1">
    <property type="nucleotide sequence ID" value="NZ_FMHY01000002.1"/>
</dbReference>
<accession>A0A1C6V5S6</accession>
<keyword evidence="2" id="KW-1133">Transmembrane helix</keyword>
<feature type="region of interest" description="Disordered" evidence="1">
    <location>
        <begin position="1"/>
        <end position="72"/>
    </location>
</feature>
<keyword evidence="4" id="KW-1185">Reference proteome</keyword>
<dbReference type="STRING" id="227316.GA0070604_4578"/>
<evidence type="ECO:0000313" key="4">
    <source>
        <dbReference type="Proteomes" id="UP000199696"/>
    </source>
</evidence>
<organism evidence="3 4">
    <name type="scientific">Micromonospora eburnea</name>
    <dbReference type="NCBI Taxonomy" id="227316"/>
    <lineage>
        <taxon>Bacteria</taxon>
        <taxon>Bacillati</taxon>
        <taxon>Actinomycetota</taxon>
        <taxon>Actinomycetes</taxon>
        <taxon>Micromonosporales</taxon>
        <taxon>Micromonosporaceae</taxon>
        <taxon>Micromonospora</taxon>
    </lineage>
</organism>
<evidence type="ECO:0008006" key="5">
    <source>
        <dbReference type="Google" id="ProtNLM"/>
    </source>
</evidence>
<evidence type="ECO:0000256" key="2">
    <source>
        <dbReference type="SAM" id="Phobius"/>
    </source>
</evidence>
<feature type="transmembrane region" description="Helical" evidence="2">
    <location>
        <begin position="97"/>
        <end position="121"/>
    </location>
</feature>
<sequence length="303" mass="30435">MSPDTPDPERAADLPGPSGAPDRPSGGPAGGHRPAPSPDHPAVDGPPALGDPSDWPGPGPVPAGAPVAGLGADPLARPGAVSAAPGEPSTAGRGRSVWITLGAALVLTGLGAPLGLLWAAVAPATPVRKTAEGAIYATSQPEQPIAADGWFSLLGLGFGVLAAIALWFLLRRRRGPVGLLAGILGGLGAAVVAWQLGRRIGLDTYHRLLATAPDGAAFTKPADLRAGGVDWYLHVLPVPYGNLLLPAFGVAVAYTLLAGWSRWPSLRPEPEPSIEAGWPGPGLGGWPPAGPGISSAPEDPPAR</sequence>
<gene>
    <name evidence="3" type="ORF">GA0070604_4578</name>
</gene>
<keyword evidence="2" id="KW-0812">Transmembrane</keyword>
<dbReference type="AlphaFoldDB" id="A0A1C6V5S6"/>
<feature type="transmembrane region" description="Helical" evidence="2">
    <location>
        <begin position="177"/>
        <end position="197"/>
    </location>
</feature>
<name>A0A1C6V5S6_9ACTN</name>
<evidence type="ECO:0000256" key="1">
    <source>
        <dbReference type="SAM" id="MobiDB-lite"/>
    </source>
</evidence>
<proteinExistence type="predicted"/>